<dbReference type="AlphaFoldDB" id="G0URP7"/>
<gene>
    <name evidence="1" type="ORF">TCIL3000_8_2780</name>
</gene>
<reference evidence="1" key="1">
    <citation type="journal article" date="2012" name="Proc. Natl. Acad. Sci. U.S.A.">
        <title>Antigenic diversity is generated by distinct evolutionary mechanisms in African trypanosome species.</title>
        <authorList>
            <person name="Jackson A.P."/>
            <person name="Berry A."/>
            <person name="Aslett M."/>
            <person name="Allison H.C."/>
            <person name="Burton P."/>
            <person name="Vavrova-Anderson J."/>
            <person name="Brown R."/>
            <person name="Browne H."/>
            <person name="Corton N."/>
            <person name="Hauser H."/>
            <person name="Gamble J."/>
            <person name="Gilderthorp R."/>
            <person name="Marcello L."/>
            <person name="McQuillan J."/>
            <person name="Otto T.D."/>
            <person name="Quail M.A."/>
            <person name="Sanders M.J."/>
            <person name="van Tonder A."/>
            <person name="Ginger M.L."/>
            <person name="Field M.C."/>
            <person name="Barry J.D."/>
            <person name="Hertz-Fowler C."/>
            <person name="Berriman M."/>
        </authorList>
    </citation>
    <scope>NUCLEOTIDE SEQUENCE</scope>
    <source>
        <strain evidence="1">IL3000</strain>
    </source>
</reference>
<sequence>MCWCWGKGAGGSVRDGLRDPSRRWLITSSGGGISASGAFIFQLWRAPDRIADNQEMGVGIRPFGEEVGRVEAKLGRGESSEPSCSMFVGDEVENIQVRSRGASFVLPIFFKNNASS</sequence>
<name>G0URP7_TRYCI</name>
<organism evidence="1">
    <name type="scientific">Trypanosoma congolense (strain IL3000)</name>
    <dbReference type="NCBI Taxonomy" id="1068625"/>
    <lineage>
        <taxon>Eukaryota</taxon>
        <taxon>Discoba</taxon>
        <taxon>Euglenozoa</taxon>
        <taxon>Kinetoplastea</taxon>
        <taxon>Metakinetoplastina</taxon>
        <taxon>Trypanosomatida</taxon>
        <taxon>Trypanosomatidae</taxon>
        <taxon>Trypanosoma</taxon>
        <taxon>Nannomonas</taxon>
    </lineage>
</organism>
<evidence type="ECO:0000313" key="1">
    <source>
        <dbReference type="EMBL" id="CCC92059.1"/>
    </source>
</evidence>
<protein>
    <submittedName>
        <fullName evidence="1">Uncharacterized protein</fullName>
    </submittedName>
</protein>
<accession>G0URP7</accession>
<dbReference type="EMBL" id="HE575321">
    <property type="protein sequence ID" value="CCC92059.1"/>
    <property type="molecule type" value="Genomic_DNA"/>
</dbReference>
<proteinExistence type="predicted"/>